<keyword evidence="4" id="KW-1185">Reference proteome</keyword>
<sequence>MPSSTASSVDQRVTPPPECHARPINPNITDSDCYAIKGWHWDGCPNGYTNACSQTKSSTSHSQSVWSWDKPVDGGTVYPNPYWATIATNFVQMICCPDILPYECGPVHRGSAACITAALSSETITLALATGDASTTTTLAPLEEVSGHSAIASFVEVHVHADDAPPASPTTTTTWCNADDCADIPTSWVPNRPAATGERAFRVSPPPDVGKLGPLGIFAVTGFLGAVIFAGAVLGPWGWLYRQRRRQPLQAR</sequence>
<feature type="compositionally biased region" description="Polar residues" evidence="1">
    <location>
        <begin position="1"/>
        <end position="11"/>
    </location>
</feature>
<name>A0A4R8RGL1_COLTR</name>
<reference evidence="3 4" key="1">
    <citation type="submission" date="2018-12" db="EMBL/GenBank/DDBJ databases">
        <title>Genome sequence and assembly of Colletotrichum trifolii.</title>
        <authorList>
            <person name="Gan P."/>
            <person name="Shirasu K."/>
        </authorList>
    </citation>
    <scope>NUCLEOTIDE SEQUENCE [LARGE SCALE GENOMIC DNA]</scope>
    <source>
        <strain evidence="3 4">543-2</strain>
    </source>
</reference>
<keyword evidence="2" id="KW-1133">Transmembrane helix</keyword>
<evidence type="ECO:0000256" key="2">
    <source>
        <dbReference type="SAM" id="Phobius"/>
    </source>
</evidence>
<proteinExistence type="predicted"/>
<organism evidence="3 4">
    <name type="scientific">Colletotrichum trifolii</name>
    <dbReference type="NCBI Taxonomy" id="5466"/>
    <lineage>
        <taxon>Eukaryota</taxon>
        <taxon>Fungi</taxon>
        <taxon>Dikarya</taxon>
        <taxon>Ascomycota</taxon>
        <taxon>Pezizomycotina</taxon>
        <taxon>Sordariomycetes</taxon>
        <taxon>Hypocreomycetidae</taxon>
        <taxon>Glomerellales</taxon>
        <taxon>Glomerellaceae</taxon>
        <taxon>Colletotrichum</taxon>
        <taxon>Colletotrichum orbiculare species complex</taxon>
    </lineage>
</organism>
<feature type="region of interest" description="Disordered" evidence="1">
    <location>
        <begin position="1"/>
        <end position="23"/>
    </location>
</feature>
<dbReference type="AlphaFoldDB" id="A0A4R8RGL1"/>
<gene>
    <name evidence="3" type="ORF">CTRI78_v004651</name>
</gene>
<keyword evidence="2" id="KW-0472">Membrane</keyword>
<protein>
    <submittedName>
        <fullName evidence="3">Uncharacterized protein</fullName>
    </submittedName>
</protein>
<dbReference type="Proteomes" id="UP000295703">
    <property type="component" value="Unassembled WGS sequence"/>
</dbReference>
<comment type="caution">
    <text evidence="3">The sequence shown here is derived from an EMBL/GenBank/DDBJ whole genome shotgun (WGS) entry which is preliminary data.</text>
</comment>
<accession>A0A4R8RGL1</accession>
<evidence type="ECO:0000313" key="3">
    <source>
        <dbReference type="EMBL" id="TDZ60873.1"/>
    </source>
</evidence>
<evidence type="ECO:0000256" key="1">
    <source>
        <dbReference type="SAM" id="MobiDB-lite"/>
    </source>
</evidence>
<feature type="transmembrane region" description="Helical" evidence="2">
    <location>
        <begin position="215"/>
        <end position="240"/>
    </location>
</feature>
<dbReference type="EMBL" id="RYZW01000034">
    <property type="protein sequence ID" value="TDZ60873.1"/>
    <property type="molecule type" value="Genomic_DNA"/>
</dbReference>
<evidence type="ECO:0000313" key="4">
    <source>
        <dbReference type="Proteomes" id="UP000295703"/>
    </source>
</evidence>
<keyword evidence="2" id="KW-0812">Transmembrane</keyword>